<keyword evidence="15" id="KW-0464">Manganese</keyword>
<evidence type="ECO:0000256" key="3">
    <source>
        <dbReference type="ARBA" id="ARBA00004429"/>
    </source>
</evidence>
<keyword evidence="9" id="KW-0808">Transferase</keyword>
<protein>
    <recommendedName>
        <fullName evidence="5">Phosphatidylcholine synthase</fullName>
        <ecNumber evidence="4">2.7.8.24</ecNumber>
    </recommendedName>
    <alternativeName>
        <fullName evidence="17">CDP-diglyceride-choline O-phosphatidyltransferase</fullName>
    </alternativeName>
</protein>
<evidence type="ECO:0000256" key="10">
    <source>
        <dbReference type="ARBA" id="ARBA00022692"/>
    </source>
</evidence>
<evidence type="ECO:0000256" key="2">
    <source>
        <dbReference type="ARBA" id="ARBA00001936"/>
    </source>
</evidence>
<evidence type="ECO:0000313" key="19">
    <source>
        <dbReference type="EMBL" id="MSS84440.1"/>
    </source>
</evidence>
<keyword evidence="7" id="KW-0444">Lipid biosynthesis</keyword>
<gene>
    <name evidence="19" type="ORF">FYJ24_06620</name>
</gene>
<evidence type="ECO:0000256" key="12">
    <source>
        <dbReference type="ARBA" id="ARBA00023098"/>
    </source>
</evidence>
<evidence type="ECO:0000256" key="9">
    <source>
        <dbReference type="ARBA" id="ARBA00022679"/>
    </source>
</evidence>
<evidence type="ECO:0000256" key="17">
    <source>
        <dbReference type="ARBA" id="ARBA00033321"/>
    </source>
</evidence>
<proteinExistence type="predicted"/>
<evidence type="ECO:0000256" key="18">
    <source>
        <dbReference type="SAM" id="Phobius"/>
    </source>
</evidence>
<evidence type="ECO:0000256" key="4">
    <source>
        <dbReference type="ARBA" id="ARBA00013195"/>
    </source>
</evidence>
<dbReference type="Gene3D" id="1.20.120.1760">
    <property type="match status" value="1"/>
</dbReference>
<keyword evidence="14" id="KW-0594">Phospholipid biosynthesis</keyword>
<evidence type="ECO:0000256" key="7">
    <source>
        <dbReference type="ARBA" id="ARBA00022516"/>
    </source>
</evidence>
<reference evidence="19 20" key="1">
    <citation type="submission" date="2019-08" db="EMBL/GenBank/DDBJ databases">
        <title>In-depth cultivation of the pig gut microbiome towards novel bacterial diversity and tailored functional studies.</title>
        <authorList>
            <person name="Wylensek D."/>
            <person name="Hitch T.C.A."/>
            <person name="Clavel T."/>
        </authorList>
    </citation>
    <scope>NUCLEOTIDE SEQUENCE [LARGE SCALE GENOMIC DNA]</scope>
    <source>
        <strain evidence="19 20">WB03_NA08</strain>
    </source>
</reference>
<dbReference type="EMBL" id="VULO01000007">
    <property type="protein sequence ID" value="MSS84440.1"/>
    <property type="molecule type" value="Genomic_DNA"/>
</dbReference>
<evidence type="ECO:0000256" key="6">
    <source>
        <dbReference type="ARBA" id="ARBA00022475"/>
    </source>
</evidence>
<evidence type="ECO:0000256" key="8">
    <source>
        <dbReference type="ARBA" id="ARBA00022519"/>
    </source>
</evidence>
<dbReference type="EC" id="2.7.8.24" evidence="4"/>
<evidence type="ECO:0000256" key="1">
    <source>
        <dbReference type="ARBA" id="ARBA00000958"/>
    </source>
</evidence>
<keyword evidence="20" id="KW-1185">Reference proteome</keyword>
<evidence type="ECO:0000256" key="15">
    <source>
        <dbReference type="ARBA" id="ARBA00023211"/>
    </source>
</evidence>
<name>A0A6N7VTZ2_9ACTO</name>
<comment type="caution">
    <text evidence="19">The sequence shown here is derived from an EMBL/GenBank/DDBJ whole genome shotgun (WGS) entry which is preliminary data.</text>
</comment>
<evidence type="ECO:0000256" key="13">
    <source>
        <dbReference type="ARBA" id="ARBA00023136"/>
    </source>
</evidence>
<feature type="transmembrane region" description="Helical" evidence="18">
    <location>
        <begin position="208"/>
        <end position="227"/>
    </location>
</feature>
<keyword evidence="8" id="KW-0997">Cell inner membrane</keyword>
<sequence length="237" mass="26881">MTTHTKHVIAAWAVHAFTMTGIIWATLALHSVFIGQPKMMWLYLGIALLVDGFDGTLARKVDVKKYTPRFDGSALDLIIDYLTWTFIPAFFLMKAGLLGPPPSAAIMITIICVSSMFCYANTGMKSTDYYFVGFPAAWNIVAAYMWILDLPVYWNALIIVTLAVLTVLPVKFVHPFRVRKMMPLTIAVTTIWLVTTTTLLAMHPVRLWWVELLWWISGLWFLGVGFWRTLRGRADNS</sequence>
<accession>A0A6N7VTZ2</accession>
<dbReference type="GO" id="GO:0005886">
    <property type="term" value="C:plasma membrane"/>
    <property type="evidence" value="ECO:0007669"/>
    <property type="project" value="UniProtKB-SubCell"/>
</dbReference>
<dbReference type="PIRSF" id="PIRSF000851">
    <property type="entry name" value="PcS"/>
    <property type="match status" value="1"/>
</dbReference>
<feature type="transmembrane region" description="Helical" evidence="18">
    <location>
        <begin position="129"/>
        <end position="147"/>
    </location>
</feature>
<dbReference type="RefSeq" id="WP_154544804.1">
    <property type="nucleotide sequence ID" value="NZ_VULO01000007.1"/>
</dbReference>
<keyword evidence="13 18" id="KW-0472">Membrane</keyword>
<dbReference type="AlphaFoldDB" id="A0A6N7VTZ2"/>
<evidence type="ECO:0000256" key="11">
    <source>
        <dbReference type="ARBA" id="ARBA00022989"/>
    </source>
</evidence>
<keyword evidence="6" id="KW-1003">Cell membrane</keyword>
<keyword evidence="12" id="KW-0443">Lipid metabolism</keyword>
<feature type="transmembrane region" description="Helical" evidence="18">
    <location>
        <begin position="78"/>
        <end position="98"/>
    </location>
</feature>
<dbReference type="GO" id="GO:0008654">
    <property type="term" value="P:phospholipid biosynthetic process"/>
    <property type="evidence" value="ECO:0007669"/>
    <property type="project" value="UniProtKB-KW"/>
</dbReference>
<comment type="subcellular location">
    <subcellularLocation>
        <location evidence="3">Cell inner membrane</location>
        <topology evidence="3">Multi-pass membrane protein</topology>
    </subcellularLocation>
</comment>
<comment type="catalytic activity">
    <reaction evidence="1">
        <text>a CDP-1,2-diacyl-sn-glycerol + choline = a 1,2-diacyl-sn-glycero-3-phosphocholine + CMP + H(+)</text>
        <dbReference type="Rhea" id="RHEA:14597"/>
        <dbReference type="ChEBI" id="CHEBI:15354"/>
        <dbReference type="ChEBI" id="CHEBI:15378"/>
        <dbReference type="ChEBI" id="CHEBI:57643"/>
        <dbReference type="ChEBI" id="CHEBI:58332"/>
        <dbReference type="ChEBI" id="CHEBI:60377"/>
        <dbReference type="EC" id="2.7.8.24"/>
    </reaction>
</comment>
<evidence type="ECO:0000256" key="5">
    <source>
        <dbReference type="ARBA" id="ARBA00015623"/>
    </source>
</evidence>
<evidence type="ECO:0000313" key="20">
    <source>
        <dbReference type="Proteomes" id="UP000470875"/>
    </source>
</evidence>
<dbReference type="InterPro" id="IPR026027">
    <property type="entry name" value="PcS"/>
</dbReference>
<keyword evidence="16" id="KW-1208">Phospholipid metabolism</keyword>
<keyword evidence="10 18" id="KW-0812">Transmembrane</keyword>
<organism evidence="19 20">
    <name type="scientific">Scrofimicrobium canadense</name>
    <dbReference type="NCBI Taxonomy" id="2652290"/>
    <lineage>
        <taxon>Bacteria</taxon>
        <taxon>Bacillati</taxon>
        <taxon>Actinomycetota</taxon>
        <taxon>Actinomycetes</taxon>
        <taxon>Actinomycetales</taxon>
        <taxon>Actinomycetaceae</taxon>
        <taxon>Scrofimicrobium</taxon>
    </lineage>
</organism>
<feature type="transmembrane region" description="Helical" evidence="18">
    <location>
        <begin position="104"/>
        <end position="122"/>
    </location>
</feature>
<feature type="transmembrane region" description="Helical" evidence="18">
    <location>
        <begin position="153"/>
        <end position="172"/>
    </location>
</feature>
<feature type="transmembrane region" description="Helical" evidence="18">
    <location>
        <begin position="12"/>
        <end position="34"/>
    </location>
</feature>
<evidence type="ECO:0000256" key="16">
    <source>
        <dbReference type="ARBA" id="ARBA00023264"/>
    </source>
</evidence>
<dbReference type="GO" id="GO:0050520">
    <property type="term" value="F:phosphatidylcholine synthase activity"/>
    <property type="evidence" value="ECO:0007669"/>
    <property type="project" value="UniProtKB-EC"/>
</dbReference>
<dbReference type="InterPro" id="IPR043130">
    <property type="entry name" value="CDP-OH_PTrfase_TM_dom"/>
</dbReference>
<dbReference type="Proteomes" id="UP000470875">
    <property type="component" value="Unassembled WGS sequence"/>
</dbReference>
<feature type="transmembrane region" description="Helical" evidence="18">
    <location>
        <begin position="40"/>
        <end position="57"/>
    </location>
</feature>
<comment type="cofactor">
    <cofactor evidence="2">
        <name>Mn(2+)</name>
        <dbReference type="ChEBI" id="CHEBI:29035"/>
    </cofactor>
</comment>
<evidence type="ECO:0000256" key="14">
    <source>
        <dbReference type="ARBA" id="ARBA00023209"/>
    </source>
</evidence>
<keyword evidence="11 18" id="KW-1133">Transmembrane helix</keyword>
<feature type="transmembrane region" description="Helical" evidence="18">
    <location>
        <begin position="184"/>
        <end position="202"/>
    </location>
</feature>